<feature type="compositionally biased region" description="Low complexity" evidence="9">
    <location>
        <begin position="213"/>
        <end position="255"/>
    </location>
</feature>
<dbReference type="PROSITE" id="PS50071">
    <property type="entry name" value="HOMEOBOX_2"/>
    <property type="match status" value="1"/>
</dbReference>
<comment type="similarity">
    <text evidence="2">Belongs to the NK-2 homeobox family.</text>
</comment>
<dbReference type="GeneID" id="24588152"/>
<dbReference type="GO" id="GO:0000981">
    <property type="term" value="F:DNA-binding transcription factor activity, RNA polymerase II-specific"/>
    <property type="evidence" value="ECO:0007669"/>
    <property type="project" value="InterPro"/>
</dbReference>
<dbReference type="FunFam" id="1.10.10.60:FF:000101">
    <property type="entry name" value="NK2 homeobox 8"/>
    <property type="match status" value="1"/>
</dbReference>
<feature type="region of interest" description="Disordered" evidence="9">
    <location>
        <begin position="213"/>
        <end position="257"/>
    </location>
</feature>
<feature type="domain" description="Homeobox" evidence="10">
    <location>
        <begin position="458"/>
        <end position="518"/>
    </location>
</feature>
<evidence type="ECO:0000256" key="3">
    <source>
        <dbReference type="ARBA" id="ARBA00022473"/>
    </source>
</evidence>
<feature type="DNA-binding region" description="Homeobox" evidence="7">
    <location>
        <begin position="460"/>
        <end position="519"/>
    </location>
</feature>
<dbReference type="Gene3D" id="1.10.10.60">
    <property type="entry name" value="Homeodomain-like"/>
    <property type="match status" value="1"/>
</dbReference>
<dbReference type="RefSeq" id="XP_035590221.2">
    <property type="nucleotide sequence ID" value="XM_035734013.2"/>
</dbReference>
<sequence>MKWSKYSFSLSYFNLTFNRAQSFNINDVSNNQTNNLKLSGEHLNEHSPKTNDPTGGFLSNHSSMSNHSNRMSALFWPGQQQSNQLIDENSPTNNDNLIIGSNPGYSGHSNSLDMNPIEPSVLHSVNAVSAAAASSWYGVAAAAAVANDPRLNNEYNEYVSRLMGVTNAAMACSYPGHLSPSSFSGTYGLLNNNSNNITGHNFNEFSNPHFITRTRNTSPRSSSSSTSAVLSGTTNMPMPTGTGPYNSSNNNNSNNGRFTRGRYSNNLLCHSPPNTTQLNHRIDSVDYQNSSVNTFQMNNSNINNMTSINNSNTAAMLAYEKHQKAVAVAAAAAAAVAANSGSCSNGNIHSQMNQYSFNSPLNSQLYHHQHPHQHSLPQHHHQLQRIQGQTGCVSNSHNGDTNDSIGPGGNGDGSVSVAAAAAAAVAMHSLHNAAAVAVGHTGHSIGVHTTTNNFRGLSQRRKRRVLFTQAQVYELERRFKQQKYLSAPEREHLSQLINLTPTQVKIWFQNHRYKCKRAQKDKETSSISDHHSTTANTMDLRNDSINSNHLSIQNTTSSIATTLFNRRLTQDLLDNRLLSSSTNINVINNRKLNQTNITDHHSIGSDLSNCSESLSIEEYHNDNHPSHLMQTINNEKMQLHSSDFIQKSRQTCITDTDCISSSLRCNDDRNEVNLTKNSIMMAQSQNQLHSHQLINDTPTGFFGYNDLLLNPNNYTLKQGRSMFNYATNHLSSTPIPLPSNLQSSYENGRNESISPRSKLSELNNPTHQMNTGNYINNPFTNYPFVPNTNYYTNYNTSPSYLQNFLAGTHRTSNNGNNINNSATGSCLVDSSPPTDDINDNVHNQNNNNNESVIESNSIDTKKSLNLPITTISSSPISAATSSSSSSSSTGSLVLATSSLNSHTDFNKTSSIFQSIRSTTPNHIKNYSITPTITETINNNVNCTTNDRLNIERHKYSMKSNETEKQILNNHPEELIEPIDDCITYKSLISLDNDNTTINTTATTNNNRNNHNRYSDFTSFITGSLSRT</sequence>
<feature type="region of interest" description="Disordered" evidence="9">
    <location>
        <begin position="39"/>
        <end position="63"/>
    </location>
</feature>
<keyword evidence="6 7" id="KW-0539">Nucleus</keyword>
<evidence type="ECO:0000256" key="8">
    <source>
        <dbReference type="RuleBase" id="RU000682"/>
    </source>
</evidence>
<dbReference type="Pfam" id="PF00046">
    <property type="entry name" value="Homeodomain"/>
    <property type="match status" value="1"/>
</dbReference>
<dbReference type="SUPFAM" id="SSF46689">
    <property type="entry name" value="Homeodomain-like"/>
    <property type="match status" value="1"/>
</dbReference>
<feature type="compositionally biased region" description="Basic and acidic residues" evidence="9">
    <location>
        <begin position="39"/>
        <end position="49"/>
    </location>
</feature>
<dbReference type="PANTHER" id="PTHR24340:SF41">
    <property type="entry name" value="MUSCLE-SPECIFIC HOMEOBOX PROTEIN TINMAN-RELATED"/>
    <property type="match status" value="1"/>
</dbReference>
<reference evidence="11" key="1">
    <citation type="journal article" date="2012" name="Nat. Genet.">
        <title>Whole-genome sequence of Schistosoma haematobium.</title>
        <authorList>
            <person name="Young N.D."/>
            <person name="Jex A.R."/>
            <person name="Li B."/>
            <person name="Liu S."/>
            <person name="Yang L."/>
            <person name="Xiong Z."/>
            <person name="Li Y."/>
            <person name="Cantacessi C."/>
            <person name="Hall R.S."/>
            <person name="Xu X."/>
            <person name="Chen F."/>
            <person name="Wu X."/>
            <person name="Zerlotini A."/>
            <person name="Oliveira G."/>
            <person name="Hofmann A."/>
            <person name="Zhang G."/>
            <person name="Fang X."/>
            <person name="Kang Y."/>
            <person name="Campbell B.E."/>
            <person name="Loukas A."/>
            <person name="Ranganathan S."/>
            <person name="Rollinson D."/>
            <person name="Rinaldi G."/>
            <person name="Brindley P.J."/>
            <person name="Yang H."/>
            <person name="Wang J."/>
            <person name="Wang J."/>
            <person name="Gasser R.B."/>
        </authorList>
    </citation>
    <scope>NUCLEOTIDE SEQUENCE</scope>
</reference>
<dbReference type="InterPro" id="IPR001356">
    <property type="entry name" value="HD"/>
</dbReference>
<accession>A0A922S6A9</accession>
<dbReference type="InterPro" id="IPR017970">
    <property type="entry name" value="Homeobox_CS"/>
</dbReference>
<feature type="compositionally biased region" description="Polar residues" evidence="9">
    <location>
        <begin position="84"/>
        <end position="96"/>
    </location>
</feature>
<dbReference type="PROSITE" id="PS00027">
    <property type="entry name" value="HOMEOBOX_1"/>
    <property type="match status" value="1"/>
</dbReference>
<organism evidence="11 12">
    <name type="scientific">Schistosoma haematobium</name>
    <name type="common">Blood fluke</name>
    <dbReference type="NCBI Taxonomy" id="6185"/>
    <lineage>
        <taxon>Eukaryota</taxon>
        <taxon>Metazoa</taxon>
        <taxon>Spiralia</taxon>
        <taxon>Lophotrochozoa</taxon>
        <taxon>Platyhelminthes</taxon>
        <taxon>Trematoda</taxon>
        <taxon>Digenea</taxon>
        <taxon>Strigeidida</taxon>
        <taxon>Schistosomatoidea</taxon>
        <taxon>Schistosomatidae</taxon>
        <taxon>Schistosoma</taxon>
    </lineage>
</organism>
<evidence type="ECO:0000256" key="6">
    <source>
        <dbReference type="ARBA" id="ARBA00023242"/>
    </source>
</evidence>
<gene>
    <name evidence="11" type="primary">NKX2-1_1</name>
    <name evidence="11" type="ORF">MS3_00001519</name>
</gene>
<feature type="region of interest" description="Disordered" evidence="9">
    <location>
        <begin position="823"/>
        <end position="852"/>
    </location>
</feature>
<reference evidence="11" key="2">
    <citation type="journal article" date="2019" name="Gigascience">
        <title>High-quality Schistosoma haematobium genome achieved by single-molecule and long-range sequencing.</title>
        <authorList>
            <person name="Stroehlein A.J."/>
            <person name="Korhonen P.K."/>
            <person name="Chong T.M."/>
            <person name="Lim Y.L."/>
            <person name="Chan K.G."/>
            <person name="Webster B."/>
            <person name="Rollinson D."/>
            <person name="Brindley P.J."/>
            <person name="Gasser R.B."/>
            <person name="Young N.D."/>
        </authorList>
    </citation>
    <scope>NUCLEOTIDE SEQUENCE</scope>
</reference>
<name>A0A922S6A9_SCHHA</name>
<evidence type="ECO:0000259" key="10">
    <source>
        <dbReference type="PROSITE" id="PS50071"/>
    </source>
</evidence>
<feature type="compositionally biased region" description="Basic residues" evidence="9">
    <location>
        <begin position="367"/>
        <end position="383"/>
    </location>
</feature>
<feature type="region of interest" description="Disordered" evidence="9">
    <location>
        <begin position="738"/>
        <end position="761"/>
    </location>
</feature>
<dbReference type="GO" id="GO:0030154">
    <property type="term" value="P:cell differentiation"/>
    <property type="evidence" value="ECO:0007669"/>
    <property type="project" value="TreeGrafter"/>
</dbReference>
<evidence type="ECO:0000256" key="7">
    <source>
        <dbReference type="PROSITE-ProRule" id="PRU00108"/>
    </source>
</evidence>
<keyword evidence="4 7" id="KW-0238">DNA-binding</keyword>
<dbReference type="Proteomes" id="UP000471633">
    <property type="component" value="Unassembled WGS sequence"/>
</dbReference>
<feature type="region of interest" description="Disordered" evidence="9">
    <location>
        <begin position="519"/>
        <end position="540"/>
    </location>
</feature>
<dbReference type="CTD" id="24588152"/>
<evidence type="ECO:0000256" key="5">
    <source>
        <dbReference type="ARBA" id="ARBA00023155"/>
    </source>
</evidence>
<feature type="compositionally biased region" description="Basic and acidic residues" evidence="9">
    <location>
        <begin position="519"/>
        <end position="532"/>
    </location>
</feature>
<protein>
    <submittedName>
        <fullName evidence="11">NK2 homeobox, variant 2</fullName>
    </submittedName>
</protein>
<proteinExistence type="inferred from homology"/>
<feature type="region of interest" description="Disordered" evidence="9">
    <location>
        <begin position="84"/>
        <end position="104"/>
    </location>
</feature>
<feature type="compositionally biased region" description="Low complexity" evidence="9">
    <location>
        <begin position="840"/>
        <end position="852"/>
    </location>
</feature>
<evidence type="ECO:0000313" key="12">
    <source>
        <dbReference type="Proteomes" id="UP000471633"/>
    </source>
</evidence>
<dbReference type="InterPro" id="IPR050394">
    <property type="entry name" value="Homeobox_NK-like"/>
</dbReference>
<dbReference type="GO" id="GO:0000978">
    <property type="term" value="F:RNA polymerase II cis-regulatory region sequence-specific DNA binding"/>
    <property type="evidence" value="ECO:0007669"/>
    <property type="project" value="TreeGrafter"/>
</dbReference>
<reference evidence="11" key="3">
    <citation type="submission" date="2021-06" db="EMBL/GenBank/DDBJ databases">
        <title>Chromosome-level genome assembly for S. haematobium.</title>
        <authorList>
            <person name="Stroehlein A.J."/>
        </authorList>
    </citation>
    <scope>NUCLEOTIDE SEQUENCE</scope>
</reference>
<dbReference type="AlphaFoldDB" id="A0A922S6A9"/>
<keyword evidence="12" id="KW-1185">Reference proteome</keyword>
<evidence type="ECO:0000256" key="2">
    <source>
        <dbReference type="ARBA" id="ARBA00005661"/>
    </source>
</evidence>
<evidence type="ECO:0000256" key="1">
    <source>
        <dbReference type="ARBA" id="ARBA00004123"/>
    </source>
</evidence>
<dbReference type="InterPro" id="IPR009057">
    <property type="entry name" value="Homeodomain-like_sf"/>
</dbReference>
<evidence type="ECO:0000256" key="4">
    <source>
        <dbReference type="ARBA" id="ARBA00023125"/>
    </source>
</evidence>
<dbReference type="SMART" id="SM00389">
    <property type="entry name" value="HOX"/>
    <property type="match status" value="1"/>
</dbReference>
<comment type="subcellular location">
    <subcellularLocation>
        <location evidence="1 7 8">Nucleus</location>
    </subcellularLocation>
</comment>
<dbReference type="CDD" id="cd00086">
    <property type="entry name" value="homeodomain"/>
    <property type="match status" value="1"/>
</dbReference>
<dbReference type="EMBL" id="AMPZ03000001">
    <property type="protein sequence ID" value="KAH9595502.1"/>
    <property type="molecule type" value="Genomic_DNA"/>
</dbReference>
<evidence type="ECO:0000256" key="9">
    <source>
        <dbReference type="SAM" id="MobiDB-lite"/>
    </source>
</evidence>
<feature type="compositionally biased region" description="Polar residues" evidence="9">
    <location>
        <begin position="385"/>
        <end position="404"/>
    </location>
</feature>
<feature type="region of interest" description="Disordered" evidence="9">
    <location>
        <begin position="361"/>
        <end position="410"/>
    </location>
</feature>
<reference evidence="11" key="4">
    <citation type="journal article" date="2022" name="PLoS Pathog.">
        <title>Chromosome-level genome of Schistosoma haematobium underpins genome-wide explorations of molecular variation.</title>
        <authorList>
            <person name="Stroehlein A.J."/>
            <person name="Korhonen P.K."/>
            <person name="Lee V.V."/>
            <person name="Ralph S.A."/>
            <person name="Mentink-Kane M."/>
            <person name="You H."/>
            <person name="McManus D.P."/>
            <person name="Tchuente L.T."/>
            <person name="Stothard J.R."/>
            <person name="Kaur P."/>
            <person name="Dudchenko O."/>
            <person name="Aiden E.L."/>
            <person name="Yang B."/>
            <person name="Yang H."/>
            <person name="Emery A.M."/>
            <person name="Webster B.L."/>
            <person name="Brindley P.J."/>
            <person name="Rollinson D."/>
            <person name="Chang B.C.H."/>
            <person name="Gasser R.B."/>
            <person name="Young N.D."/>
        </authorList>
    </citation>
    <scope>NUCLEOTIDE SEQUENCE</scope>
</reference>
<dbReference type="PANTHER" id="PTHR24340">
    <property type="entry name" value="HOMEOBOX PROTEIN NKX"/>
    <property type="match status" value="1"/>
</dbReference>
<evidence type="ECO:0000313" key="11">
    <source>
        <dbReference type="EMBL" id="KAH9595502.1"/>
    </source>
</evidence>
<dbReference type="KEGG" id="shx:MS3_00001519"/>
<keyword evidence="3" id="KW-0217">Developmental protein</keyword>
<comment type="caution">
    <text evidence="11">The sequence shown here is derived from an EMBL/GenBank/DDBJ whole genome shotgun (WGS) entry which is preliminary data.</text>
</comment>
<keyword evidence="5 7" id="KW-0371">Homeobox</keyword>
<dbReference type="GO" id="GO:0005634">
    <property type="term" value="C:nucleus"/>
    <property type="evidence" value="ECO:0007669"/>
    <property type="project" value="UniProtKB-SubCell"/>
</dbReference>